<reference evidence="3 5" key="1">
    <citation type="journal article" date="2013" name="PLoS ONE">
        <title>Predicting the Proteins of Angomonas deanei, Strigomonas culicis and Their Respective Endosymbionts Reveals New Aspects of the Trypanosomatidae Family.</title>
        <authorList>
            <person name="Motta M.C."/>
            <person name="Martins A.C."/>
            <person name="de Souza S.S."/>
            <person name="Catta-Preta C.M."/>
            <person name="Silva R."/>
            <person name="Klein C.C."/>
            <person name="de Almeida L.G."/>
            <person name="de Lima Cunha O."/>
            <person name="Ciapina L.P."/>
            <person name="Brocchi M."/>
            <person name="Colabardini A.C."/>
            <person name="de Araujo Lima B."/>
            <person name="Machado C.R."/>
            <person name="de Almeida Soares C.M."/>
            <person name="Probst C.M."/>
            <person name="de Menezes C.B."/>
            <person name="Thompson C.E."/>
            <person name="Bartholomeu D.C."/>
            <person name="Gradia D.F."/>
            <person name="Pavoni D.P."/>
            <person name="Grisard E.C."/>
            <person name="Fantinatti-Garboggini F."/>
            <person name="Marchini F.K."/>
            <person name="Rodrigues-Luiz G.F."/>
            <person name="Wagner G."/>
            <person name="Goldman G.H."/>
            <person name="Fietto J.L."/>
            <person name="Elias M.C."/>
            <person name="Goldman M.H."/>
            <person name="Sagot M.F."/>
            <person name="Pereira M."/>
            <person name="Stoco P.H."/>
            <person name="de Mendonca-Neto R.P."/>
            <person name="Teixeira S.M."/>
            <person name="Maciel T.E."/>
            <person name="de Oliveira Mendes T.A."/>
            <person name="Urmenyi T.P."/>
            <person name="de Souza W."/>
            <person name="Schenkman S."/>
            <person name="de Vasconcelos A.T."/>
        </authorList>
    </citation>
    <scope>NUCLEOTIDE SEQUENCE [LARGE SCALE GENOMIC DNA]</scope>
</reference>
<feature type="region of interest" description="Disordered" evidence="1">
    <location>
        <begin position="183"/>
        <end position="211"/>
    </location>
</feature>
<proteinExistence type="predicted"/>
<organism evidence="3 5">
    <name type="scientific">Strigomonas culicis</name>
    <dbReference type="NCBI Taxonomy" id="28005"/>
    <lineage>
        <taxon>Eukaryota</taxon>
        <taxon>Discoba</taxon>
        <taxon>Euglenozoa</taxon>
        <taxon>Kinetoplastea</taxon>
        <taxon>Metakinetoplastina</taxon>
        <taxon>Trypanosomatida</taxon>
        <taxon>Trypanosomatidae</taxon>
        <taxon>Strigomonadinae</taxon>
        <taxon>Strigomonas</taxon>
    </lineage>
</organism>
<evidence type="ECO:0000313" key="3">
    <source>
        <dbReference type="EMBL" id="EPY32842.1"/>
    </source>
</evidence>
<dbReference type="Proteomes" id="UP000015354">
    <property type="component" value="Unassembled WGS sequence"/>
</dbReference>
<comment type="caution">
    <text evidence="3">The sequence shown here is derived from an EMBL/GenBank/DDBJ whole genome shotgun (WGS) entry which is preliminary data.</text>
</comment>
<accession>S9UPL6</accession>
<gene>
    <name evidence="4" type="ORF">STCU_00358</name>
    <name evidence="3" type="ORF">STCU_02615</name>
    <name evidence="2" type="ORF">STCU_06780</name>
</gene>
<dbReference type="EMBL" id="ATMH01002615">
    <property type="protein sequence ID" value="EPY32842.1"/>
    <property type="molecule type" value="Genomic_DNA"/>
</dbReference>
<name>S9UPL6_9TRYP</name>
<evidence type="ECO:0000313" key="2">
    <source>
        <dbReference type="EMBL" id="EPY25225.1"/>
    </source>
</evidence>
<feature type="region of interest" description="Disordered" evidence="1">
    <location>
        <begin position="122"/>
        <end position="153"/>
    </location>
</feature>
<dbReference type="AlphaFoldDB" id="S9UPL6"/>
<feature type="compositionally biased region" description="Basic and acidic residues" evidence="1">
    <location>
        <begin position="123"/>
        <end position="138"/>
    </location>
</feature>
<evidence type="ECO:0000313" key="4">
    <source>
        <dbReference type="EMBL" id="EPY36885.1"/>
    </source>
</evidence>
<evidence type="ECO:0000256" key="1">
    <source>
        <dbReference type="SAM" id="MobiDB-lite"/>
    </source>
</evidence>
<evidence type="ECO:0000313" key="5">
    <source>
        <dbReference type="Proteomes" id="UP000015354"/>
    </source>
</evidence>
<dbReference type="EMBL" id="ATMH01006780">
    <property type="protein sequence ID" value="EPY25225.1"/>
    <property type="molecule type" value="Genomic_DNA"/>
</dbReference>
<dbReference type="EMBL" id="ATMH01000358">
    <property type="protein sequence ID" value="EPY36885.1"/>
    <property type="molecule type" value="Genomic_DNA"/>
</dbReference>
<protein>
    <submittedName>
        <fullName evidence="3">Uncharacterized protein</fullName>
    </submittedName>
</protein>
<keyword evidence="5" id="KW-1185">Reference proteome</keyword>
<sequence length="211" mass="23237">MPAPLPIYHNDGTGRDTFINYAGAYWSNPLPGGTYYRSTQLVYPAEPKWDGELLDETNTNATSLSLLQSQHPGQQLFGKSRYGTTVLRSERIEDGAGAEGVDGGDRFDAEATALERVPNDVADPERRLDHPGHAHEGIEGTGGGSTYNGVKDPWTEPKAVDNTLLRLAPTYESTTHHSLRTGMHYNEDQAPPHENTLPEKGTNWGKSRYYP</sequence>
<dbReference type="OrthoDB" id="273260at2759"/>
<reference evidence="3" key="2">
    <citation type="submission" date="2013-03" db="EMBL/GenBank/DDBJ databases">
        <authorList>
            <person name="Motta M.C.M."/>
            <person name="Martins A.C.A."/>
            <person name="Preta C.M.C.C."/>
            <person name="Silva R."/>
            <person name="de Souza S.S."/>
            <person name="Klein C.C."/>
            <person name="de Almeida L.G.P."/>
            <person name="Cunha O.L."/>
            <person name="Colabardini A.C."/>
            <person name="Lima B.A."/>
            <person name="Machado C.R."/>
            <person name="Soares C.M.A."/>
            <person name="de Menezes C.B.A."/>
            <person name="Bartolomeu D.C."/>
            <person name="Grisard E.C."/>
            <person name="Fantinatti-Garboggini F."/>
            <person name="Rodrigues-Luiz G.F."/>
            <person name="Wagner G."/>
            <person name="Goldman G.H."/>
            <person name="Fietto J.L.R."/>
            <person name="Ciapina L.P."/>
            <person name="Brocchi M."/>
            <person name="Elias M.C."/>
            <person name="Goldman M.H.S."/>
            <person name="Sagot M.-F."/>
            <person name="Pereira M."/>
            <person name="Stoco P.H."/>
            <person name="Teixeira S.M.R."/>
            <person name="de Mendonca-Neto R.P."/>
            <person name="Maciel T.E.F."/>
            <person name="Mendes T.A.O."/>
            <person name="Urmenyi T.P."/>
            <person name="Teixeira M.M.G."/>
            <person name="de Camargo E.F.P."/>
            <person name="de Sousa W."/>
            <person name="Schenkman S."/>
            <person name="de Vasconcelos A.T.R."/>
        </authorList>
    </citation>
    <scope>NUCLEOTIDE SEQUENCE</scope>
</reference>